<keyword evidence="4" id="KW-0560">Oxidoreductase</keyword>
<dbReference type="InterPro" id="IPR036188">
    <property type="entry name" value="FAD/NAD-bd_sf"/>
</dbReference>
<name>A0A839TYD2_9BACL</name>
<dbReference type="Gene3D" id="3.50.50.60">
    <property type="entry name" value="FAD/NAD(P)-binding domain"/>
    <property type="match status" value="2"/>
</dbReference>
<evidence type="ECO:0000313" key="7">
    <source>
        <dbReference type="Proteomes" id="UP000517523"/>
    </source>
</evidence>
<dbReference type="PANTHER" id="PTHR48105">
    <property type="entry name" value="THIOREDOXIN REDUCTASE 1-RELATED-RELATED"/>
    <property type="match status" value="1"/>
</dbReference>
<comment type="caution">
    <text evidence="6">The sequence shown here is derived from an EMBL/GenBank/DDBJ whole genome shotgun (WGS) entry which is preliminary data.</text>
</comment>
<dbReference type="AlphaFoldDB" id="A0A839TYD2"/>
<evidence type="ECO:0000256" key="3">
    <source>
        <dbReference type="ARBA" id="ARBA00022630"/>
    </source>
</evidence>
<evidence type="ECO:0000256" key="1">
    <source>
        <dbReference type="ARBA" id="ARBA00001974"/>
    </source>
</evidence>
<evidence type="ECO:0000313" key="6">
    <source>
        <dbReference type="EMBL" id="MBB3131895.1"/>
    </source>
</evidence>
<accession>A0A839TYD2</accession>
<evidence type="ECO:0000256" key="2">
    <source>
        <dbReference type="ARBA" id="ARBA00011738"/>
    </source>
</evidence>
<dbReference type="PRINTS" id="PR00469">
    <property type="entry name" value="PNDRDTASEII"/>
</dbReference>
<dbReference type="GO" id="GO:0016491">
    <property type="term" value="F:oxidoreductase activity"/>
    <property type="evidence" value="ECO:0007669"/>
    <property type="project" value="UniProtKB-KW"/>
</dbReference>
<dbReference type="SUPFAM" id="SSF51905">
    <property type="entry name" value="FAD/NAD(P)-binding domain"/>
    <property type="match status" value="1"/>
</dbReference>
<comment type="cofactor">
    <cofactor evidence="1">
        <name>FAD</name>
        <dbReference type="ChEBI" id="CHEBI:57692"/>
    </cofactor>
</comment>
<dbReference type="InterPro" id="IPR050097">
    <property type="entry name" value="Ferredoxin-NADP_redctase_2"/>
</dbReference>
<proteinExistence type="predicted"/>
<protein>
    <submittedName>
        <fullName evidence="6">Thioredoxin reductase</fullName>
    </submittedName>
</protein>
<dbReference type="Proteomes" id="UP000517523">
    <property type="component" value="Unassembled WGS sequence"/>
</dbReference>
<comment type="subunit">
    <text evidence="2">Homodimer.</text>
</comment>
<reference evidence="6 7" key="1">
    <citation type="submission" date="2020-08" db="EMBL/GenBank/DDBJ databases">
        <title>Genomic Encyclopedia of Type Strains, Phase III (KMG-III): the genomes of soil and plant-associated and newly described type strains.</title>
        <authorList>
            <person name="Whitman W."/>
        </authorList>
    </citation>
    <scope>NUCLEOTIDE SEQUENCE [LARGE SCALE GENOMIC DNA]</scope>
    <source>
        <strain evidence="6 7">CECT 5831</strain>
    </source>
</reference>
<organism evidence="6 7">
    <name type="scientific">Paenibacillus rhizosphaerae</name>
    <dbReference type="NCBI Taxonomy" id="297318"/>
    <lineage>
        <taxon>Bacteria</taxon>
        <taxon>Bacillati</taxon>
        <taxon>Bacillota</taxon>
        <taxon>Bacilli</taxon>
        <taxon>Bacillales</taxon>
        <taxon>Paenibacillaceae</taxon>
        <taxon>Paenibacillus</taxon>
    </lineage>
</organism>
<sequence length="195" mass="21303">MKDVLPDIDGIFEVYGTSAFVCPFCDGWELRDRQISVIAPNDVDLHFVKMISGWTKHLSLLTRGSLFLSADQRVELQRHGITVYEEQIKRIESLQGYVNQITLSSARSVECEGIFFTPTLMQSTDIPEQLGCVLSVNGPVMKINTDPMGRTNVPGVYSAGDASGVPFQLISAASSGATTAAAIQLDMLDAEWSKV</sequence>
<dbReference type="EMBL" id="JACHXJ010000009">
    <property type="protein sequence ID" value="MBB3131895.1"/>
    <property type="molecule type" value="Genomic_DNA"/>
</dbReference>
<gene>
    <name evidence="6" type="ORF">FHS19_006621</name>
</gene>
<evidence type="ECO:0000259" key="5">
    <source>
        <dbReference type="Pfam" id="PF07992"/>
    </source>
</evidence>
<dbReference type="RefSeq" id="WP_312887403.1">
    <property type="nucleotide sequence ID" value="NZ_JACHXJ010000009.1"/>
</dbReference>
<keyword evidence="3" id="KW-0285">Flavoprotein</keyword>
<feature type="domain" description="FAD/NAD(P)-binding" evidence="5">
    <location>
        <begin position="75"/>
        <end position="174"/>
    </location>
</feature>
<evidence type="ECO:0000256" key="4">
    <source>
        <dbReference type="ARBA" id="ARBA00023002"/>
    </source>
</evidence>
<dbReference type="Pfam" id="PF07992">
    <property type="entry name" value="Pyr_redox_2"/>
    <property type="match status" value="1"/>
</dbReference>
<dbReference type="InterPro" id="IPR023753">
    <property type="entry name" value="FAD/NAD-binding_dom"/>
</dbReference>